<comment type="caution">
    <text evidence="2">The sequence shown here is derived from an EMBL/GenBank/DDBJ whole genome shotgun (WGS) entry which is preliminary data.</text>
</comment>
<protein>
    <submittedName>
        <fullName evidence="2">Uncharacterized protein</fullName>
    </submittedName>
</protein>
<organism evidence="2 3">
    <name type="scientific">Microbacterium kyungheense</name>
    <dbReference type="NCBI Taxonomy" id="1263636"/>
    <lineage>
        <taxon>Bacteria</taxon>
        <taxon>Bacillati</taxon>
        <taxon>Actinomycetota</taxon>
        <taxon>Actinomycetes</taxon>
        <taxon>Micrococcales</taxon>
        <taxon>Microbacteriaceae</taxon>
        <taxon>Microbacterium</taxon>
    </lineage>
</organism>
<feature type="transmembrane region" description="Helical" evidence="1">
    <location>
        <begin position="6"/>
        <end position="27"/>
    </location>
</feature>
<proteinExistence type="predicted"/>
<evidence type="ECO:0000313" key="2">
    <source>
        <dbReference type="EMBL" id="TQM25103.1"/>
    </source>
</evidence>
<keyword evidence="1" id="KW-1133">Transmembrane helix</keyword>
<accession>A0A543EU51</accession>
<dbReference type="EMBL" id="VFPE01000003">
    <property type="protein sequence ID" value="TQM25103.1"/>
    <property type="molecule type" value="Genomic_DNA"/>
</dbReference>
<keyword evidence="1" id="KW-0472">Membrane</keyword>
<name>A0A543EU51_9MICO</name>
<dbReference type="AlphaFoldDB" id="A0A543EU51"/>
<evidence type="ECO:0000313" key="3">
    <source>
        <dbReference type="Proteomes" id="UP000320235"/>
    </source>
</evidence>
<keyword evidence="1" id="KW-0812">Transmembrane</keyword>
<dbReference type="Proteomes" id="UP000320235">
    <property type="component" value="Unassembled WGS sequence"/>
</dbReference>
<sequence length="37" mass="4450">MIDTLPPWLWIPLAIALWGYLALDALVRHHNRRKENR</sequence>
<keyword evidence="3" id="KW-1185">Reference proteome</keyword>
<evidence type="ECO:0000256" key="1">
    <source>
        <dbReference type="SAM" id="Phobius"/>
    </source>
</evidence>
<gene>
    <name evidence="2" type="ORF">FB391_2562</name>
</gene>
<reference evidence="2 3" key="1">
    <citation type="submission" date="2019-06" db="EMBL/GenBank/DDBJ databases">
        <title>Sequencing the genomes of 1000 actinobacteria strains.</title>
        <authorList>
            <person name="Klenk H.-P."/>
        </authorList>
    </citation>
    <scope>NUCLEOTIDE SEQUENCE [LARGE SCALE GENOMIC DNA]</scope>
    <source>
        <strain evidence="2 3">DSM 105492</strain>
    </source>
</reference>